<dbReference type="Proteomes" id="UP000438429">
    <property type="component" value="Unassembled WGS sequence"/>
</dbReference>
<reference evidence="2 3" key="1">
    <citation type="submission" date="2019-06" db="EMBL/GenBank/DDBJ databases">
        <title>Draft genomes of female and male turbot (Scophthalmus maximus).</title>
        <authorList>
            <person name="Xu H."/>
            <person name="Xu X.-W."/>
            <person name="Shao C."/>
            <person name="Chen S."/>
        </authorList>
    </citation>
    <scope>NUCLEOTIDE SEQUENCE [LARGE SCALE GENOMIC DNA]</scope>
    <source>
        <strain evidence="2">Ysfricsl-2016a</strain>
        <tissue evidence="2">Blood</tissue>
    </source>
</reference>
<dbReference type="EMBL" id="VEVO01000020">
    <property type="protein sequence ID" value="KAF0025673.1"/>
    <property type="molecule type" value="Genomic_DNA"/>
</dbReference>
<feature type="region of interest" description="Disordered" evidence="1">
    <location>
        <begin position="231"/>
        <end position="250"/>
    </location>
</feature>
<gene>
    <name evidence="2" type="ORF">F2P81_022554</name>
</gene>
<evidence type="ECO:0000313" key="2">
    <source>
        <dbReference type="EMBL" id="KAF0025673.1"/>
    </source>
</evidence>
<evidence type="ECO:0000313" key="3">
    <source>
        <dbReference type="Proteomes" id="UP000438429"/>
    </source>
</evidence>
<name>A0A6A4RUK3_SCOMX</name>
<proteinExistence type="predicted"/>
<feature type="compositionally biased region" description="Polar residues" evidence="1">
    <location>
        <begin position="231"/>
        <end position="246"/>
    </location>
</feature>
<comment type="caution">
    <text evidence="2">The sequence shown here is derived from an EMBL/GenBank/DDBJ whole genome shotgun (WGS) entry which is preliminary data.</text>
</comment>
<feature type="region of interest" description="Disordered" evidence="1">
    <location>
        <begin position="28"/>
        <end position="50"/>
    </location>
</feature>
<protein>
    <submittedName>
        <fullName evidence="2">Uncharacterized protein</fullName>
    </submittedName>
</protein>
<accession>A0A6A4RUK3</accession>
<evidence type="ECO:0000256" key="1">
    <source>
        <dbReference type="SAM" id="MobiDB-lite"/>
    </source>
</evidence>
<sequence length="341" mass="37058">MRIESSAVLTAQDNFVFTASFKSLKASTAHSENHRSENVAEPTDESSRAGGGIAAVLRGGSYPRRAPLHVPQSQLLPPAICQSDAAIVSCLAVIYELAAYEWEQIITSDNTGPVSIYGTWRDTIRCVHTSSPEEVMCGGGYRVKSWRQRVENQTAERSLSVKPPPAVRYERGNIIPEMSDGIRPVSCLQNASDGGCKSGGETLRINAHRIPSRWESDSALAFGGGGIDSQHNGFHMESTSTASVSHKGTDVNEREVSSNYHFFLMRSNNSFNGRSKRNFPSRVPSLSFDTMFDPVKAPSSALGVRLFLTSLSPCGSNCAYGLDFSPVKVYTFILPRRLAGS</sequence>
<organism evidence="2 3">
    <name type="scientific">Scophthalmus maximus</name>
    <name type="common">Turbot</name>
    <name type="synonym">Psetta maxima</name>
    <dbReference type="NCBI Taxonomy" id="52904"/>
    <lineage>
        <taxon>Eukaryota</taxon>
        <taxon>Metazoa</taxon>
        <taxon>Chordata</taxon>
        <taxon>Craniata</taxon>
        <taxon>Vertebrata</taxon>
        <taxon>Euteleostomi</taxon>
        <taxon>Actinopterygii</taxon>
        <taxon>Neopterygii</taxon>
        <taxon>Teleostei</taxon>
        <taxon>Neoteleostei</taxon>
        <taxon>Acanthomorphata</taxon>
        <taxon>Carangaria</taxon>
        <taxon>Pleuronectiformes</taxon>
        <taxon>Pleuronectoidei</taxon>
        <taxon>Scophthalmidae</taxon>
        <taxon>Scophthalmus</taxon>
    </lineage>
</organism>
<dbReference type="AlphaFoldDB" id="A0A6A4RUK3"/>